<dbReference type="GO" id="GO:0048511">
    <property type="term" value="P:rhythmic process"/>
    <property type="evidence" value="ECO:0007669"/>
    <property type="project" value="UniProtKB-KW"/>
</dbReference>
<evidence type="ECO:0000256" key="3">
    <source>
        <dbReference type="ARBA" id="ARBA00023807"/>
    </source>
</evidence>
<dbReference type="Gene3D" id="3.60.10.10">
    <property type="entry name" value="Endonuclease/exonuclease/phosphatase"/>
    <property type="match status" value="1"/>
</dbReference>
<accession>A0AB40DAT7</accession>
<dbReference type="GeneID" id="108006022"/>
<evidence type="ECO:0000256" key="2">
    <source>
        <dbReference type="ARBA" id="ARBA00022801"/>
    </source>
</evidence>
<dbReference type="SUPFAM" id="SSF56219">
    <property type="entry name" value="DNase I-like"/>
    <property type="match status" value="1"/>
</dbReference>
<feature type="compositionally biased region" description="Basic and acidic residues" evidence="4">
    <location>
        <begin position="425"/>
        <end position="448"/>
    </location>
</feature>
<protein>
    <recommendedName>
        <fullName evidence="3">Nocturnin</fullName>
    </recommendedName>
</protein>
<dbReference type="AlphaFoldDB" id="A0AB40DAT7"/>
<dbReference type="Pfam" id="PF03372">
    <property type="entry name" value="Exo_endo_phos"/>
    <property type="match status" value="1"/>
</dbReference>
<dbReference type="GO" id="GO:0005737">
    <property type="term" value="C:cytoplasm"/>
    <property type="evidence" value="ECO:0007669"/>
    <property type="project" value="UniProtKB-SubCell"/>
</dbReference>
<keyword evidence="6" id="KW-1185">Reference proteome</keyword>
<feature type="domain" description="Endonuclease/exonuclease/phosphatase" evidence="5">
    <location>
        <begin position="124"/>
        <end position="410"/>
    </location>
</feature>
<dbReference type="InterPro" id="IPR036691">
    <property type="entry name" value="Endo/exonu/phosph_ase_sf"/>
</dbReference>
<dbReference type="PANTHER" id="PTHR12121">
    <property type="entry name" value="CARBON CATABOLITE REPRESSOR PROTEIN 4"/>
    <property type="match status" value="1"/>
</dbReference>
<proteinExistence type="inferred from homology"/>
<feature type="region of interest" description="Disordered" evidence="4">
    <location>
        <begin position="424"/>
        <end position="448"/>
    </location>
</feature>
<comment type="similarity">
    <text evidence="1">Belongs to the CCR4/nocturin family.</text>
</comment>
<name>A0AB40DAT7_DROSZ</name>
<dbReference type="InterPro" id="IPR005135">
    <property type="entry name" value="Endo/exonuclease/phosphatase"/>
</dbReference>
<dbReference type="GO" id="GO:0046872">
    <property type="term" value="F:metal ion binding"/>
    <property type="evidence" value="ECO:0007669"/>
    <property type="project" value="UniProtKB-KW"/>
</dbReference>
<dbReference type="PANTHER" id="PTHR12121:SF45">
    <property type="entry name" value="NOCTURNIN"/>
    <property type="match status" value="1"/>
</dbReference>
<dbReference type="GO" id="GO:0006139">
    <property type="term" value="P:nucleobase-containing compound metabolic process"/>
    <property type="evidence" value="ECO:0007669"/>
    <property type="project" value="UniProtKB-ARBA"/>
</dbReference>
<organism evidence="6 7">
    <name type="scientific">Drosophila suzukii</name>
    <name type="common">Spotted-wing drosophila fruit fly</name>
    <dbReference type="NCBI Taxonomy" id="28584"/>
    <lineage>
        <taxon>Eukaryota</taxon>
        <taxon>Metazoa</taxon>
        <taxon>Ecdysozoa</taxon>
        <taxon>Arthropoda</taxon>
        <taxon>Hexapoda</taxon>
        <taxon>Insecta</taxon>
        <taxon>Pterygota</taxon>
        <taxon>Neoptera</taxon>
        <taxon>Endopterygota</taxon>
        <taxon>Diptera</taxon>
        <taxon>Brachycera</taxon>
        <taxon>Muscomorpha</taxon>
        <taxon>Ephydroidea</taxon>
        <taxon>Drosophilidae</taxon>
        <taxon>Drosophila</taxon>
        <taxon>Sophophora</taxon>
    </lineage>
</organism>
<keyword evidence="2" id="KW-0378">Hydrolase</keyword>
<reference evidence="7" key="1">
    <citation type="submission" date="2025-08" db="UniProtKB">
        <authorList>
            <consortium name="RefSeq"/>
        </authorList>
    </citation>
    <scope>IDENTIFICATION</scope>
</reference>
<gene>
    <name evidence="7" type="primary">cu</name>
</gene>
<dbReference type="RefSeq" id="XP_065721382.2">
    <property type="nucleotide sequence ID" value="XM_065865310.2"/>
</dbReference>
<dbReference type="GO" id="GO:0000175">
    <property type="term" value="F:3'-5'-RNA exonuclease activity"/>
    <property type="evidence" value="ECO:0007669"/>
    <property type="project" value="TreeGrafter"/>
</dbReference>
<sequence>MEPALPIKRANKAPCKNDRKAYLQKVMLTRMGSFNTAPKINNVDSQDDGLELPAGLDTSALLQHVQQLRGGGIEQPSLLTRGFLKPLPVDEDVADGLRCLQLNSVSRVCSAPVEGDASHNIRLLQWNILSQTLGQHNDGFVRCPEEALTWEHRKYLIVQEILQNQPDVICLQEVDHFKFLQTVLGSQNYEGIFFPKPDSPCLYIEQNNGPDGCAIFYKRDKLQLQGYDTRILEVWRVQSNQVAIAARLRMRSSGREFCVATTHLKARHGALLAKLRNEQGRDLIRFVKQFAGETPLLLCGDFNAEPVEPIYATILGCDLLRLGSAYADVKLDREEILQPSEDVGEFVSESMKREPPYTTWKIREEGEECHTIDYVFYTPDRLKIKNCLNFPEGEQIGKNRTPSYQYPSDHFSLVCDFELLPSAENGKESASDGKNETEVEGSKHGSIQ</sequence>
<evidence type="ECO:0000259" key="5">
    <source>
        <dbReference type="Pfam" id="PF03372"/>
    </source>
</evidence>
<evidence type="ECO:0000313" key="7">
    <source>
        <dbReference type="RefSeq" id="XP_065721382.2"/>
    </source>
</evidence>
<evidence type="ECO:0000256" key="4">
    <source>
        <dbReference type="SAM" id="MobiDB-lite"/>
    </source>
</evidence>
<evidence type="ECO:0000256" key="1">
    <source>
        <dbReference type="ARBA" id="ARBA00010774"/>
    </source>
</evidence>
<dbReference type="Proteomes" id="UP001652628">
    <property type="component" value="Chromosome 3"/>
</dbReference>
<dbReference type="InterPro" id="IPR050410">
    <property type="entry name" value="CCR4/nocturin_mRNA_transcr"/>
</dbReference>
<evidence type="ECO:0000313" key="6">
    <source>
        <dbReference type="Proteomes" id="UP001652628"/>
    </source>
</evidence>